<protein>
    <submittedName>
        <fullName evidence="2">Uncharacterized protein</fullName>
    </submittedName>
</protein>
<gene>
    <name evidence="2" type="ORF">E6C27_scaffold40G001670</name>
</gene>
<keyword evidence="1" id="KW-0812">Transmembrane</keyword>
<name>A0A5A7VHB8_CUCMM</name>
<dbReference type="AlphaFoldDB" id="A0A5A7VHB8"/>
<accession>A0A5A7VHB8</accession>
<reference evidence="2 3" key="1">
    <citation type="submission" date="2019-08" db="EMBL/GenBank/DDBJ databases">
        <title>Draft genome sequences of two oriental melons (Cucumis melo L. var makuwa).</title>
        <authorList>
            <person name="Kwon S.-Y."/>
        </authorList>
    </citation>
    <scope>NUCLEOTIDE SEQUENCE [LARGE SCALE GENOMIC DNA]</scope>
    <source>
        <strain evidence="3">cv. SW 3</strain>
        <tissue evidence="2">Leaf</tissue>
    </source>
</reference>
<keyword evidence="1" id="KW-1133">Transmembrane helix</keyword>
<sequence length="101" mass="11339">MNVFCAMLTDLHTADAFFTASRKCSSYDIAFLTPLSASADLQFFVVKSSWVIDSGASIHATSKKEFFASYTLVILAVLGWAMMDQQIQLASEMYTSRKEWF</sequence>
<keyword evidence="1" id="KW-0472">Membrane</keyword>
<feature type="transmembrane region" description="Helical" evidence="1">
    <location>
        <begin position="66"/>
        <end position="83"/>
    </location>
</feature>
<evidence type="ECO:0000256" key="1">
    <source>
        <dbReference type="SAM" id="Phobius"/>
    </source>
</evidence>
<evidence type="ECO:0000313" key="2">
    <source>
        <dbReference type="EMBL" id="KAA0067483.1"/>
    </source>
</evidence>
<organism evidence="2 3">
    <name type="scientific">Cucumis melo var. makuwa</name>
    <name type="common">Oriental melon</name>
    <dbReference type="NCBI Taxonomy" id="1194695"/>
    <lineage>
        <taxon>Eukaryota</taxon>
        <taxon>Viridiplantae</taxon>
        <taxon>Streptophyta</taxon>
        <taxon>Embryophyta</taxon>
        <taxon>Tracheophyta</taxon>
        <taxon>Spermatophyta</taxon>
        <taxon>Magnoliopsida</taxon>
        <taxon>eudicotyledons</taxon>
        <taxon>Gunneridae</taxon>
        <taxon>Pentapetalae</taxon>
        <taxon>rosids</taxon>
        <taxon>fabids</taxon>
        <taxon>Cucurbitales</taxon>
        <taxon>Cucurbitaceae</taxon>
        <taxon>Benincaseae</taxon>
        <taxon>Cucumis</taxon>
    </lineage>
</organism>
<proteinExistence type="predicted"/>
<dbReference type="Proteomes" id="UP000321393">
    <property type="component" value="Unassembled WGS sequence"/>
</dbReference>
<dbReference type="EMBL" id="SSTE01000542">
    <property type="protein sequence ID" value="KAA0067483.1"/>
    <property type="molecule type" value="Genomic_DNA"/>
</dbReference>
<comment type="caution">
    <text evidence="2">The sequence shown here is derived from an EMBL/GenBank/DDBJ whole genome shotgun (WGS) entry which is preliminary data.</text>
</comment>
<evidence type="ECO:0000313" key="3">
    <source>
        <dbReference type="Proteomes" id="UP000321393"/>
    </source>
</evidence>